<dbReference type="PROSITE" id="PS51257">
    <property type="entry name" value="PROKAR_LIPOPROTEIN"/>
    <property type="match status" value="1"/>
</dbReference>
<gene>
    <name evidence="4" type="primary">gloB_2</name>
    <name evidence="4" type="ORF">CLCHR_16680</name>
</gene>
<evidence type="ECO:0000259" key="3">
    <source>
        <dbReference type="SMART" id="SM00849"/>
    </source>
</evidence>
<dbReference type="Proteomes" id="UP000191056">
    <property type="component" value="Unassembled WGS sequence"/>
</dbReference>
<name>A0A1V4ITG9_9CLOT</name>
<keyword evidence="5" id="KW-1185">Reference proteome</keyword>
<feature type="chain" id="PRO_5039420528" evidence="2">
    <location>
        <begin position="28"/>
        <end position="301"/>
    </location>
</feature>
<dbReference type="PANTHER" id="PTHR30619:SF7">
    <property type="entry name" value="BETA-LACTAMASE DOMAIN PROTEIN"/>
    <property type="match status" value="1"/>
</dbReference>
<dbReference type="InterPro" id="IPR001279">
    <property type="entry name" value="Metallo-B-lactamas"/>
</dbReference>
<keyword evidence="4" id="KW-0378">Hydrolase</keyword>
<dbReference type="GO" id="GO:0004416">
    <property type="term" value="F:hydroxyacylglutathione hydrolase activity"/>
    <property type="evidence" value="ECO:0007669"/>
    <property type="project" value="UniProtKB-EC"/>
</dbReference>
<evidence type="ECO:0000256" key="2">
    <source>
        <dbReference type="SAM" id="SignalP"/>
    </source>
</evidence>
<dbReference type="Pfam" id="PF00753">
    <property type="entry name" value="Lactamase_B"/>
    <property type="match status" value="1"/>
</dbReference>
<organism evidence="4 5">
    <name type="scientific">Clostridium chromiireducens</name>
    <dbReference type="NCBI Taxonomy" id="225345"/>
    <lineage>
        <taxon>Bacteria</taxon>
        <taxon>Bacillati</taxon>
        <taxon>Bacillota</taxon>
        <taxon>Clostridia</taxon>
        <taxon>Eubacteriales</taxon>
        <taxon>Clostridiaceae</taxon>
        <taxon>Clostridium</taxon>
    </lineage>
</organism>
<keyword evidence="2" id="KW-0732">Signal</keyword>
<dbReference type="OrthoDB" id="9761531at2"/>
<proteinExistence type="predicted"/>
<evidence type="ECO:0000256" key="1">
    <source>
        <dbReference type="SAM" id="MobiDB-lite"/>
    </source>
</evidence>
<dbReference type="InterPro" id="IPR035681">
    <property type="entry name" value="ComA-like_MBL"/>
</dbReference>
<evidence type="ECO:0000313" key="5">
    <source>
        <dbReference type="Proteomes" id="UP000191056"/>
    </source>
</evidence>
<dbReference type="AlphaFoldDB" id="A0A1V4ITG9"/>
<evidence type="ECO:0000313" key="4">
    <source>
        <dbReference type="EMBL" id="OPJ63328.1"/>
    </source>
</evidence>
<feature type="domain" description="Metallo-beta-lactamase" evidence="3">
    <location>
        <begin position="44"/>
        <end position="235"/>
    </location>
</feature>
<dbReference type="RefSeq" id="WP_079439234.1">
    <property type="nucleotide sequence ID" value="NZ_MZGT01000018.1"/>
</dbReference>
<dbReference type="STRING" id="225345.CLCHR_16680"/>
<dbReference type="EC" id="3.1.2.6" evidence="4"/>
<accession>A0A1V4ITG9</accession>
<dbReference type="CDD" id="cd07731">
    <property type="entry name" value="ComA-like_MBL-fold"/>
    <property type="match status" value="1"/>
</dbReference>
<protein>
    <submittedName>
        <fullName evidence="4">Hydroxyacylglutathione hydrolase</fullName>
        <ecNumber evidence="4">3.1.2.6</ecNumber>
    </submittedName>
</protein>
<dbReference type="EMBL" id="MZGT01000018">
    <property type="protein sequence ID" value="OPJ63328.1"/>
    <property type="molecule type" value="Genomic_DNA"/>
</dbReference>
<dbReference type="SMART" id="SM00849">
    <property type="entry name" value="Lactamase_B"/>
    <property type="match status" value="1"/>
</dbReference>
<dbReference type="SUPFAM" id="SSF56281">
    <property type="entry name" value="Metallo-hydrolase/oxidoreductase"/>
    <property type="match status" value="1"/>
</dbReference>
<reference evidence="4 5" key="1">
    <citation type="submission" date="2017-03" db="EMBL/GenBank/DDBJ databases">
        <title>Genome sequence of Clostridium chromiireducens DSM 23318.</title>
        <authorList>
            <person name="Poehlein A."/>
            <person name="Daniel R."/>
        </authorList>
    </citation>
    <scope>NUCLEOTIDE SEQUENCE [LARGE SCALE GENOMIC DNA]</scope>
    <source>
        <strain evidence="4 5">DSM 23318</strain>
    </source>
</reference>
<dbReference type="InterPro" id="IPR036866">
    <property type="entry name" value="RibonucZ/Hydroxyglut_hydro"/>
</dbReference>
<sequence length="301" mass="33480">MRKNKKILCLLLAFLCTLFLVSCGNNSKLVEEENLKIHYIDVGQGDSELIQIDGKNILIDAGTSDKKALNYLKSIGITSLDYVIATHPHEDHIGSMDNVINNCNVRTFYAPKVTATTKTYENMVKALKSKNLKINVPKVGDELNVGKATLTFLAPNSSKYEDMNNYSIVIKLKYGNKNFIFMGDAEDVSEKEILGKQLDIRADVLKVGHHGSNSSTTQAFLDQVNPKYAIISCEKGNDYGHPHKETIDRLKGKNINVFRTDLQGTIIATSDGKEIKFNVNPVDKKSDIPGRENQKSGKKEN</sequence>
<comment type="caution">
    <text evidence="4">The sequence shown here is derived from an EMBL/GenBank/DDBJ whole genome shotgun (WGS) entry which is preliminary data.</text>
</comment>
<dbReference type="Gene3D" id="3.60.15.10">
    <property type="entry name" value="Ribonuclease Z/Hydroxyacylglutathione hydrolase-like"/>
    <property type="match status" value="1"/>
</dbReference>
<dbReference type="PANTHER" id="PTHR30619">
    <property type="entry name" value="DNA INTERNALIZATION/COMPETENCE PROTEIN COMEC/REC2"/>
    <property type="match status" value="1"/>
</dbReference>
<dbReference type="InterPro" id="IPR052159">
    <property type="entry name" value="Competence_DNA_uptake"/>
</dbReference>
<feature type="region of interest" description="Disordered" evidence="1">
    <location>
        <begin position="280"/>
        <end position="301"/>
    </location>
</feature>
<feature type="signal peptide" evidence="2">
    <location>
        <begin position="1"/>
        <end position="27"/>
    </location>
</feature>